<dbReference type="InterPro" id="IPR045222">
    <property type="entry name" value="Rpb4-like"/>
</dbReference>
<dbReference type="Pfam" id="PF03874">
    <property type="entry name" value="RNA_pol_Rpb4"/>
    <property type="match status" value="1"/>
</dbReference>
<reference evidence="7" key="1">
    <citation type="journal article" date="2019" name="Curr. Biol.">
        <title>Genome Sequence of Striga asiatica Provides Insight into the Evolution of Plant Parasitism.</title>
        <authorList>
            <person name="Yoshida S."/>
            <person name="Kim S."/>
            <person name="Wafula E.K."/>
            <person name="Tanskanen J."/>
            <person name="Kim Y.M."/>
            <person name="Honaas L."/>
            <person name="Yang Z."/>
            <person name="Spallek T."/>
            <person name="Conn C.E."/>
            <person name="Ichihashi Y."/>
            <person name="Cheong K."/>
            <person name="Cui S."/>
            <person name="Der J.P."/>
            <person name="Gundlach H."/>
            <person name="Jiao Y."/>
            <person name="Hori C."/>
            <person name="Ishida J.K."/>
            <person name="Kasahara H."/>
            <person name="Kiba T."/>
            <person name="Kim M.S."/>
            <person name="Koo N."/>
            <person name="Laohavisit A."/>
            <person name="Lee Y.H."/>
            <person name="Lumba S."/>
            <person name="McCourt P."/>
            <person name="Mortimer J.C."/>
            <person name="Mutuku J.M."/>
            <person name="Nomura T."/>
            <person name="Sasaki-Sekimoto Y."/>
            <person name="Seto Y."/>
            <person name="Wang Y."/>
            <person name="Wakatake T."/>
            <person name="Sakakibara H."/>
            <person name="Demura T."/>
            <person name="Yamaguchi S."/>
            <person name="Yoneyama K."/>
            <person name="Manabe R.I."/>
            <person name="Nelson D.C."/>
            <person name="Schulman A.H."/>
            <person name="Timko M.P."/>
            <person name="dePamphilis C.W."/>
            <person name="Choi D."/>
            <person name="Shirasu K."/>
        </authorList>
    </citation>
    <scope>NUCLEOTIDE SEQUENCE [LARGE SCALE GENOMIC DNA]</scope>
    <source>
        <strain evidence="7">cv. UVA1</strain>
    </source>
</reference>
<evidence type="ECO:0000256" key="4">
    <source>
        <dbReference type="SAM" id="MobiDB-lite"/>
    </source>
</evidence>
<comment type="subcellular location">
    <subcellularLocation>
        <location evidence="1">Nucleus</location>
    </subcellularLocation>
</comment>
<dbReference type="PANTHER" id="PTHR21297">
    <property type="entry name" value="DNA-DIRECTED RNA POLYMERASE II"/>
    <property type="match status" value="1"/>
</dbReference>
<evidence type="ECO:0000256" key="1">
    <source>
        <dbReference type="ARBA" id="ARBA00004123"/>
    </source>
</evidence>
<dbReference type="EMBL" id="BKCP01010514">
    <property type="protein sequence ID" value="GER52811.1"/>
    <property type="molecule type" value="Genomic_DNA"/>
</dbReference>
<feature type="region of interest" description="Disordered" evidence="4">
    <location>
        <begin position="1"/>
        <end position="85"/>
    </location>
</feature>
<dbReference type="GO" id="GO:0006352">
    <property type="term" value="P:DNA-templated transcription initiation"/>
    <property type="evidence" value="ECO:0007669"/>
    <property type="project" value="InterPro"/>
</dbReference>
<comment type="caution">
    <text evidence="6">The sequence shown here is derived from an EMBL/GenBank/DDBJ whole genome shotgun (WGS) entry which is preliminary data.</text>
</comment>
<dbReference type="Gene3D" id="1.20.1250.40">
    <property type="match status" value="1"/>
</dbReference>
<dbReference type="GO" id="GO:0000166">
    <property type="term" value="F:nucleotide binding"/>
    <property type="evidence" value="ECO:0007669"/>
    <property type="project" value="InterPro"/>
</dbReference>
<dbReference type="SUPFAM" id="SSF47819">
    <property type="entry name" value="HRDC-like"/>
    <property type="match status" value="1"/>
</dbReference>
<keyword evidence="7" id="KW-1185">Reference proteome</keyword>
<keyword evidence="6" id="KW-0240">DNA-directed RNA polymerase</keyword>
<sequence length="288" mass="31161">MSGKGGKTSLKSPVGNGESSGKSRKGKEKTVQFDSEDSLEASSPKSNGKADPLAAKGGKGGKTAKGSKKTSGKATSIEQKLEQELPPSSQCLMDCEAADILQSIQDQMVILSQDPDIKLPGSFDMGLTYAKRSGNPAKPETVKKIFEPLKKHGVSESEICMIVNICPESVDEVFALIPGLKPKMSKLKDPIRIALDELANLKEALANLKNSRGWHSKDVLQHYSDRLWHSGTQEAMWLEAVRWALGKGVNEGWKNLSCRLYNKSIVDKLNKKVGFHTDNAVLAADVGV</sequence>
<evidence type="ECO:0000313" key="6">
    <source>
        <dbReference type="EMBL" id="GER52811.1"/>
    </source>
</evidence>
<evidence type="ECO:0000259" key="5">
    <source>
        <dbReference type="SMART" id="SM00657"/>
    </source>
</evidence>
<dbReference type="GO" id="GO:0000428">
    <property type="term" value="C:DNA-directed RNA polymerase complex"/>
    <property type="evidence" value="ECO:0007669"/>
    <property type="project" value="UniProtKB-KW"/>
</dbReference>
<dbReference type="SMART" id="SM00657">
    <property type="entry name" value="RPOL4c"/>
    <property type="match status" value="1"/>
</dbReference>
<feature type="non-terminal residue" evidence="6">
    <location>
        <position position="288"/>
    </location>
</feature>
<gene>
    <name evidence="6" type="ORF">STAS_30295</name>
</gene>
<evidence type="ECO:0000256" key="2">
    <source>
        <dbReference type="ARBA" id="ARBA00023242"/>
    </source>
</evidence>
<dbReference type="InterPro" id="IPR005574">
    <property type="entry name" value="Rpb4/RPC9"/>
</dbReference>
<evidence type="ECO:0000313" key="7">
    <source>
        <dbReference type="Proteomes" id="UP000325081"/>
    </source>
</evidence>
<keyword evidence="6" id="KW-0804">Transcription</keyword>
<keyword evidence="2" id="KW-0539">Nucleus</keyword>
<evidence type="ECO:0000256" key="3">
    <source>
        <dbReference type="ARBA" id="ARBA00025724"/>
    </source>
</evidence>
<dbReference type="InterPro" id="IPR038324">
    <property type="entry name" value="Rpb4/RPC9_sf"/>
</dbReference>
<accession>A0A5A7R968</accession>
<name>A0A5A7R968_STRAF</name>
<proteinExistence type="inferred from homology"/>
<comment type="similarity">
    <text evidence="3">Belongs to the eukaryotic RPB4 RNA polymerase subunit family.</text>
</comment>
<dbReference type="AlphaFoldDB" id="A0A5A7R968"/>
<dbReference type="InterPro" id="IPR010997">
    <property type="entry name" value="HRDC-like_sf"/>
</dbReference>
<organism evidence="6 7">
    <name type="scientific">Striga asiatica</name>
    <name type="common">Asiatic witchweed</name>
    <name type="synonym">Buchnera asiatica</name>
    <dbReference type="NCBI Taxonomy" id="4170"/>
    <lineage>
        <taxon>Eukaryota</taxon>
        <taxon>Viridiplantae</taxon>
        <taxon>Streptophyta</taxon>
        <taxon>Embryophyta</taxon>
        <taxon>Tracheophyta</taxon>
        <taxon>Spermatophyta</taxon>
        <taxon>Magnoliopsida</taxon>
        <taxon>eudicotyledons</taxon>
        <taxon>Gunneridae</taxon>
        <taxon>Pentapetalae</taxon>
        <taxon>asterids</taxon>
        <taxon>lamiids</taxon>
        <taxon>Lamiales</taxon>
        <taxon>Orobanchaceae</taxon>
        <taxon>Buchnereae</taxon>
        <taxon>Striga</taxon>
    </lineage>
</organism>
<dbReference type="Proteomes" id="UP000325081">
    <property type="component" value="Unassembled WGS sequence"/>
</dbReference>
<feature type="domain" description="RNA polymerase Rpb4/RPC9 core" evidence="5">
    <location>
        <begin position="82"/>
        <end position="205"/>
    </location>
</feature>
<dbReference type="OrthoDB" id="2186918at2759"/>
<dbReference type="InterPro" id="IPR006590">
    <property type="entry name" value="RNA_pol_Rpb4/RPC9_core"/>
</dbReference>
<dbReference type="GO" id="GO:0005634">
    <property type="term" value="C:nucleus"/>
    <property type="evidence" value="ECO:0007669"/>
    <property type="project" value="UniProtKB-SubCell"/>
</dbReference>
<protein>
    <submittedName>
        <fullName evidence="6">DNA-directed RNA polymerase II subunit rpb4</fullName>
    </submittedName>
</protein>